<evidence type="ECO:0000313" key="3">
    <source>
        <dbReference type="EMBL" id="OKH33832.1"/>
    </source>
</evidence>
<evidence type="ECO:0000259" key="2">
    <source>
        <dbReference type="Pfam" id="PF03787"/>
    </source>
</evidence>
<feature type="domain" description="CRISPR type III-associated protein" evidence="2">
    <location>
        <begin position="165"/>
        <end position="315"/>
    </location>
</feature>
<dbReference type="Pfam" id="PF03787">
    <property type="entry name" value="RAMPs"/>
    <property type="match status" value="1"/>
</dbReference>
<dbReference type="Proteomes" id="UP000185860">
    <property type="component" value="Unassembled WGS sequence"/>
</dbReference>
<dbReference type="PANTHER" id="PTHR39965">
    <property type="entry name" value="CRISPR SYSTEM CMR SUBUNIT CMR6"/>
    <property type="match status" value="1"/>
</dbReference>
<organism evidence="3 4">
    <name type="scientific">[Phormidium ambiguum] IAM M-71</name>
    <dbReference type="NCBI Taxonomy" id="454136"/>
    <lineage>
        <taxon>Bacteria</taxon>
        <taxon>Bacillati</taxon>
        <taxon>Cyanobacteriota</taxon>
        <taxon>Cyanophyceae</taxon>
        <taxon>Oscillatoriophycideae</taxon>
        <taxon>Aerosakkonematales</taxon>
        <taxon>Aerosakkonemataceae</taxon>
        <taxon>Floridanema</taxon>
    </lineage>
</organism>
<comment type="caution">
    <text evidence="3">The sequence shown here is derived from an EMBL/GenBank/DDBJ whole genome shotgun (WGS) entry which is preliminary data.</text>
</comment>
<dbReference type="RefSeq" id="WP_073595691.1">
    <property type="nucleotide sequence ID" value="NZ_MRCE01000026.1"/>
</dbReference>
<reference evidence="3 4" key="1">
    <citation type="submission" date="2016-11" db="EMBL/GenBank/DDBJ databases">
        <title>Draft Genome Sequences of Nine Cyanobacterial Strains from Diverse Habitats.</title>
        <authorList>
            <person name="Zhu T."/>
            <person name="Hou S."/>
            <person name="Lu X."/>
            <person name="Hess W.R."/>
        </authorList>
    </citation>
    <scope>NUCLEOTIDE SEQUENCE [LARGE SCALE GENOMIC DNA]</scope>
    <source>
        <strain evidence="3 4">IAM M-71</strain>
    </source>
</reference>
<protein>
    <recommendedName>
        <fullName evidence="2">CRISPR type III-associated protein domain-containing protein</fullName>
    </recommendedName>
</protein>
<dbReference type="InterPro" id="IPR010172">
    <property type="entry name" value="CRISPR-assoc_prot_TM1791"/>
</dbReference>
<dbReference type="InterPro" id="IPR005537">
    <property type="entry name" value="RAMP_III_fam"/>
</dbReference>
<keyword evidence="1" id="KW-0051">Antiviral defense</keyword>
<dbReference type="GO" id="GO:0051607">
    <property type="term" value="P:defense response to virus"/>
    <property type="evidence" value="ECO:0007669"/>
    <property type="project" value="UniProtKB-KW"/>
</dbReference>
<dbReference type="STRING" id="454136.NIES2119_22265"/>
<dbReference type="OrthoDB" id="9813956at2"/>
<accession>A0A1U7IB82</accession>
<evidence type="ECO:0000256" key="1">
    <source>
        <dbReference type="ARBA" id="ARBA00023118"/>
    </source>
</evidence>
<name>A0A1U7IB82_9CYAN</name>
<gene>
    <name evidence="3" type="ORF">NIES2119_22265</name>
</gene>
<dbReference type="PANTHER" id="PTHR39965:SF1">
    <property type="entry name" value="CRISPR SYSTEM CMR SUBUNIT CMR6"/>
    <property type="match status" value="1"/>
</dbReference>
<sequence length="654" mass="74152">MNIPDEIWQKFVAAKVSSNSELGEILNSSKFEEYSNEILQISFLDKISWEKVQEKHNSILKQLKKDYKLTCKKIEFIPPPELSHLSATSKLVNIPAGIKNPLQTIYWTNRFLPSTKEEKPRMKILEAAEEAEQTCQPIYRILNQRTRELAGDEKNILTVEFDWRVRVGGNRGFRELLLPVFHPVFGIPYIPASSLKGAARAWAKNNGACQQVKDLLGMLDGQEASAAKVEFLDAFPTHPCLSIDIATPQWSWEGERVVKYQPEPHPLLSLEKAQFVIGLCATARGNQNDVNIVKSWLDKALDLGIGSRVSSGYGIRKFEQNQQQNSGNVRSYDFKLWTQGMYGVNPPTRDNYYVGTVEFRPTAVRGILRYWFRSVALGLYSPAKCKEIEADLFGTIEPQAKAGSILIQVKLVNEEHLENRPHYYEGTIIIKAVSSLHLDLAGKLLILASHLGGIGRGFRRPLHWNNPLGLRGCYWELADEFRLPFHPRETQQPEWLEFFEQLKKSFAKISSFNTPGRGSPGTVKPRYQDVLNTNARIYLVPCANLRHPSDRKINWLKDGVKTEVRGEALGVLYANNNYKGETEDRNGNITGGNRMVGGKREVPSYVLIKSNYYKSQNYQVATIFGVDEVNDRQLFGNSLPNAIEVWNSFLQTSS</sequence>
<dbReference type="AlphaFoldDB" id="A0A1U7IB82"/>
<evidence type="ECO:0000313" key="4">
    <source>
        <dbReference type="Proteomes" id="UP000185860"/>
    </source>
</evidence>
<dbReference type="EMBL" id="MRCE01000026">
    <property type="protein sequence ID" value="OKH33832.1"/>
    <property type="molecule type" value="Genomic_DNA"/>
</dbReference>
<proteinExistence type="predicted"/>